<protein>
    <recommendedName>
        <fullName evidence="6">N1221-domain-containing protein</fullName>
    </recommendedName>
</protein>
<reference evidence="4" key="1">
    <citation type="submission" date="2020-11" db="EMBL/GenBank/DDBJ databases">
        <authorList>
            <consortium name="DOE Joint Genome Institute"/>
            <person name="Ahrendt S."/>
            <person name="Riley R."/>
            <person name="Andreopoulos W."/>
            <person name="Labutti K."/>
            <person name="Pangilinan J."/>
            <person name="Ruiz-Duenas F.J."/>
            <person name="Barrasa J.M."/>
            <person name="Sanchez-Garcia M."/>
            <person name="Camarero S."/>
            <person name="Miyauchi S."/>
            <person name="Serrano A."/>
            <person name="Linde D."/>
            <person name="Babiker R."/>
            <person name="Drula E."/>
            <person name="Ayuso-Fernandez I."/>
            <person name="Pacheco R."/>
            <person name="Padilla G."/>
            <person name="Ferreira P."/>
            <person name="Barriuso J."/>
            <person name="Kellner H."/>
            <person name="Castanera R."/>
            <person name="Alfaro M."/>
            <person name="Ramirez L."/>
            <person name="Pisabarro A.G."/>
            <person name="Kuo A."/>
            <person name="Tritt A."/>
            <person name="Lipzen A."/>
            <person name="He G."/>
            <person name="Yan M."/>
            <person name="Ng V."/>
            <person name="Cullen D."/>
            <person name="Martin F."/>
            <person name="Rosso M.-N."/>
            <person name="Henrissat B."/>
            <person name="Hibbett D."/>
            <person name="Martinez A.T."/>
            <person name="Grigoriev I.V."/>
        </authorList>
    </citation>
    <scope>NUCLEOTIDE SEQUENCE</scope>
    <source>
        <strain evidence="4">CBS 247.69</strain>
    </source>
</reference>
<dbReference type="SMART" id="SM01292">
    <property type="entry name" value="N1221"/>
    <property type="match status" value="1"/>
</dbReference>
<feature type="region of interest" description="Disordered" evidence="1">
    <location>
        <begin position="948"/>
        <end position="986"/>
    </location>
</feature>
<name>A0A9P5YHP2_9AGAR</name>
<organism evidence="4 5">
    <name type="scientific">Collybia nuda</name>
    <dbReference type="NCBI Taxonomy" id="64659"/>
    <lineage>
        <taxon>Eukaryota</taxon>
        <taxon>Fungi</taxon>
        <taxon>Dikarya</taxon>
        <taxon>Basidiomycota</taxon>
        <taxon>Agaricomycotina</taxon>
        <taxon>Agaricomycetes</taxon>
        <taxon>Agaricomycetidae</taxon>
        <taxon>Agaricales</taxon>
        <taxon>Tricholomatineae</taxon>
        <taxon>Clitocybaceae</taxon>
        <taxon>Collybia</taxon>
    </lineage>
</organism>
<gene>
    <name evidence="4" type="ORF">BDZ94DRAFT_1244784</name>
</gene>
<dbReference type="GO" id="GO:0005829">
    <property type="term" value="C:cytosol"/>
    <property type="evidence" value="ECO:0007669"/>
    <property type="project" value="TreeGrafter"/>
</dbReference>
<sequence>MPQVAENLKAWEGSFKAEWTKASLSQRKAHVELLLESLEHRDAEIRFTNARRLFYVLQGTFAETVSPEHQLHWIFENCKVVRSANGLSTIIEAMKIASSKHDLLCSLSDQDVAHFHISPTEKADFIEEVLTEISVYLGMLYHLIEVFKGHDEFADELMSLDPPLPVYLFNVVSGLRDKSAKGYPIKKLLLVLWKTLLTCCGGIRELSRVKRLARELSGLSPSTDTVEKIKSSPLDIETFRQETSVKYPTFNPPQQPLATPSIHSDLSPPKPSPNPLLVTSRLAQAYSPIPIRHHYHHDDSEQHVVSQSNPQTHLYSQNPNAYRQNPQPATPAPSPPPSPKPKKQQYQTDQNRPFLFPFSQSKFGKDARLVPFAIDEADRLYNKHMYISMALLQMWRTREDCMTAESGLEHMPGSGGEFQSSTFISNASADPETIEPLPDIALLDAKIAEATTALKEAESSGDKRRAKERKEDLMRLKRVEQIYSAVLPVLSGWVLVLLKLLLATVSASTSMQVPQSSTSSVFPPGVTSPHEQPPAPPPTLDEIDVTRHREITSKAVSAILLLVLKWFKVSHVMKFHHLGQHLLDTNCLLLILKMFGLQEVSASVVSKADSPDNNFFRYCLVNFAKNPQPIRPEDNMPRPARHTIIKTIVLPNGEELKEEVEQVTEYSWRNFFSTINFAKIMQKLSKGRSHRIWMLVQYKSSAVLKRVLRVMHPMLQLHVLKLIKSQVPFCGRKWRQSNMKVITSIYLNCRPDLRDEWLTGTEVDDVTDAQAQEQALRHLVKFYNSKRYGPTASINQHGHLHRRSGSMSHHLEGLHPGPELSSLIRPVGTPNMVDSDVFPPSRSQAPDPSIFLPYITEDIAFEEEYEEYLSDLGWSDDQSTEGPLFGGTSAWHRLPTFASDIADGISDSESIVSIGDLGDDARLDPRTDDHDVVDENLNNWEHMSPKTMAALPKSPAGTRRSSSGSGLRPVLPFGLDDGSAVDIDEDDEELAMGPVPRDQSGPFSAGAGVDEVEYAYGV</sequence>
<comment type="caution">
    <text evidence="4">The sequence shown here is derived from an EMBL/GenBank/DDBJ whole genome shotgun (WGS) entry which is preliminary data.</text>
</comment>
<feature type="region of interest" description="Disordered" evidence="1">
    <location>
        <begin position="514"/>
        <end position="538"/>
    </location>
</feature>
<dbReference type="PANTHER" id="PTHR13239">
    <property type="entry name" value="PROTEIN REQUIRED FOR HYPHAL ANASTOMOSIS HAM-2"/>
    <property type="match status" value="1"/>
</dbReference>
<keyword evidence="5" id="KW-1185">Reference proteome</keyword>
<dbReference type="Pfam" id="PF11882">
    <property type="entry name" value="DUF3402"/>
    <property type="match status" value="1"/>
</dbReference>
<evidence type="ECO:0000259" key="2">
    <source>
        <dbReference type="SMART" id="SM01292"/>
    </source>
</evidence>
<dbReference type="Proteomes" id="UP000807353">
    <property type="component" value="Unassembled WGS sequence"/>
</dbReference>
<proteinExistence type="predicted"/>
<dbReference type="GO" id="GO:0007010">
    <property type="term" value="P:cytoskeleton organization"/>
    <property type="evidence" value="ECO:0007669"/>
    <property type="project" value="TreeGrafter"/>
</dbReference>
<feature type="region of interest" description="Disordered" evidence="1">
    <location>
        <begin position="246"/>
        <end position="277"/>
    </location>
</feature>
<feature type="compositionally biased region" description="Polar residues" evidence="1">
    <location>
        <begin position="303"/>
        <end position="325"/>
    </location>
</feature>
<evidence type="ECO:0000256" key="1">
    <source>
        <dbReference type="SAM" id="MobiDB-lite"/>
    </source>
</evidence>
<dbReference type="InterPro" id="IPR012486">
    <property type="entry name" value="Far11/STRP_N"/>
</dbReference>
<evidence type="ECO:0000259" key="3">
    <source>
        <dbReference type="SMART" id="SM01293"/>
    </source>
</evidence>
<dbReference type="EMBL" id="MU150231">
    <property type="protein sequence ID" value="KAF9468866.1"/>
    <property type="molecule type" value="Genomic_DNA"/>
</dbReference>
<dbReference type="AlphaFoldDB" id="A0A9P5YHP2"/>
<feature type="region of interest" description="Disordered" evidence="1">
    <location>
        <begin position="298"/>
        <end position="347"/>
    </location>
</feature>
<dbReference type="Pfam" id="PF07923">
    <property type="entry name" value="N1221"/>
    <property type="match status" value="1"/>
</dbReference>
<dbReference type="InterPro" id="IPR021819">
    <property type="entry name" value="Far11/STRP_C"/>
</dbReference>
<dbReference type="OrthoDB" id="18234at2759"/>
<evidence type="ECO:0000313" key="5">
    <source>
        <dbReference type="Proteomes" id="UP000807353"/>
    </source>
</evidence>
<dbReference type="SMART" id="SM01293">
    <property type="entry name" value="DUF3402"/>
    <property type="match status" value="1"/>
</dbReference>
<evidence type="ECO:0008006" key="6">
    <source>
        <dbReference type="Google" id="ProtNLM"/>
    </source>
</evidence>
<feature type="domain" description="Far11/STRP C-terminal" evidence="3">
    <location>
        <begin position="371"/>
        <end position="865"/>
    </location>
</feature>
<accession>A0A9P5YHP2</accession>
<dbReference type="InterPro" id="IPR040185">
    <property type="entry name" value="Far11/STRP"/>
</dbReference>
<evidence type="ECO:0000313" key="4">
    <source>
        <dbReference type="EMBL" id="KAF9468866.1"/>
    </source>
</evidence>
<feature type="domain" description="Far11/STRP N-terminal" evidence="2">
    <location>
        <begin position="1"/>
        <end position="264"/>
    </location>
</feature>
<feature type="compositionally biased region" description="Pro residues" evidence="1">
    <location>
        <begin position="328"/>
        <end position="339"/>
    </location>
</feature>
<dbReference type="PANTHER" id="PTHR13239:SF4">
    <property type="entry name" value="AT25231P"/>
    <property type="match status" value="1"/>
</dbReference>